<gene>
    <name evidence="1" type="ORF">NQ318_019474</name>
</gene>
<accession>A0AAV8YAG0</accession>
<evidence type="ECO:0000313" key="2">
    <source>
        <dbReference type="Proteomes" id="UP001162162"/>
    </source>
</evidence>
<evidence type="ECO:0000313" key="1">
    <source>
        <dbReference type="EMBL" id="KAJ8947802.1"/>
    </source>
</evidence>
<reference evidence="1" key="1">
    <citation type="journal article" date="2023" name="Insect Mol. Biol.">
        <title>Genome sequencing provides insights into the evolution of gene families encoding plant cell wall-degrading enzymes in longhorned beetles.</title>
        <authorList>
            <person name="Shin N.R."/>
            <person name="Okamura Y."/>
            <person name="Kirsch R."/>
            <person name="Pauchet Y."/>
        </authorList>
    </citation>
    <scope>NUCLEOTIDE SEQUENCE</scope>
    <source>
        <strain evidence="1">AMC_N1</strain>
    </source>
</reference>
<protein>
    <recommendedName>
        <fullName evidence="3">Secreted protein</fullName>
    </recommendedName>
</protein>
<sequence>MFCKETSVVWVLVSRLSWCPTTDKLLYKINIASVNQIVTNRTILSNISQIFDPLGLLSPCVITVKILCSNYGSKKYHGTKDCLLTHTHILV</sequence>
<name>A0AAV8YAG0_9CUCU</name>
<dbReference type="Pfam" id="PF05380">
    <property type="entry name" value="Peptidase_A17"/>
    <property type="match status" value="1"/>
</dbReference>
<comment type="caution">
    <text evidence="1">The sequence shown here is derived from an EMBL/GenBank/DDBJ whole genome shotgun (WGS) entry which is preliminary data.</text>
</comment>
<dbReference type="EMBL" id="JAPWTK010000151">
    <property type="protein sequence ID" value="KAJ8947802.1"/>
    <property type="molecule type" value="Genomic_DNA"/>
</dbReference>
<dbReference type="InterPro" id="IPR008042">
    <property type="entry name" value="Retrotrans_Pao"/>
</dbReference>
<evidence type="ECO:0008006" key="3">
    <source>
        <dbReference type="Google" id="ProtNLM"/>
    </source>
</evidence>
<keyword evidence="2" id="KW-1185">Reference proteome</keyword>
<organism evidence="1 2">
    <name type="scientific">Aromia moschata</name>
    <dbReference type="NCBI Taxonomy" id="1265417"/>
    <lineage>
        <taxon>Eukaryota</taxon>
        <taxon>Metazoa</taxon>
        <taxon>Ecdysozoa</taxon>
        <taxon>Arthropoda</taxon>
        <taxon>Hexapoda</taxon>
        <taxon>Insecta</taxon>
        <taxon>Pterygota</taxon>
        <taxon>Neoptera</taxon>
        <taxon>Endopterygota</taxon>
        <taxon>Coleoptera</taxon>
        <taxon>Polyphaga</taxon>
        <taxon>Cucujiformia</taxon>
        <taxon>Chrysomeloidea</taxon>
        <taxon>Cerambycidae</taxon>
        <taxon>Cerambycinae</taxon>
        <taxon>Callichromatini</taxon>
        <taxon>Aromia</taxon>
    </lineage>
</organism>
<proteinExistence type="predicted"/>
<dbReference type="AlphaFoldDB" id="A0AAV8YAG0"/>
<dbReference type="Proteomes" id="UP001162162">
    <property type="component" value="Unassembled WGS sequence"/>
</dbReference>